<evidence type="ECO:0000313" key="3">
    <source>
        <dbReference type="Proteomes" id="UP000250235"/>
    </source>
</evidence>
<keyword evidence="3" id="KW-1185">Reference proteome</keyword>
<accession>A0A2Z7BIW7</accession>
<feature type="compositionally biased region" description="Basic and acidic residues" evidence="1">
    <location>
        <begin position="108"/>
        <end position="123"/>
    </location>
</feature>
<dbReference type="AlphaFoldDB" id="A0A2Z7BIW7"/>
<proteinExistence type="predicted"/>
<dbReference type="OrthoDB" id="1301741at2759"/>
<evidence type="ECO:0000313" key="2">
    <source>
        <dbReference type="EMBL" id="KZV31886.1"/>
    </source>
</evidence>
<feature type="region of interest" description="Disordered" evidence="1">
    <location>
        <begin position="34"/>
        <end position="59"/>
    </location>
</feature>
<organism evidence="2 3">
    <name type="scientific">Dorcoceras hygrometricum</name>
    <dbReference type="NCBI Taxonomy" id="472368"/>
    <lineage>
        <taxon>Eukaryota</taxon>
        <taxon>Viridiplantae</taxon>
        <taxon>Streptophyta</taxon>
        <taxon>Embryophyta</taxon>
        <taxon>Tracheophyta</taxon>
        <taxon>Spermatophyta</taxon>
        <taxon>Magnoliopsida</taxon>
        <taxon>eudicotyledons</taxon>
        <taxon>Gunneridae</taxon>
        <taxon>Pentapetalae</taxon>
        <taxon>asterids</taxon>
        <taxon>lamiids</taxon>
        <taxon>Lamiales</taxon>
        <taxon>Gesneriaceae</taxon>
        <taxon>Didymocarpoideae</taxon>
        <taxon>Trichosporeae</taxon>
        <taxon>Loxocarpinae</taxon>
        <taxon>Dorcoceras</taxon>
    </lineage>
</organism>
<dbReference type="EMBL" id="KV007075">
    <property type="protein sequence ID" value="KZV31886.1"/>
    <property type="molecule type" value="Genomic_DNA"/>
</dbReference>
<reference evidence="2 3" key="1">
    <citation type="journal article" date="2015" name="Proc. Natl. Acad. Sci. U.S.A.">
        <title>The resurrection genome of Boea hygrometrica: A blueprint for survival of dehydration.</title>
        <authorList>
            <person name="Xiao L."/>
            <person name="Yang G."/>
            <person name="Zhang L."/>
            <person name="Yang X."/>
            <person name="Zhao S."/>
            <person name="Ji Z."/>
            <person name="Zhou Q."/>
            <person name="Hu M."/>
            <person name="Wang Y."/>
            <person name="Chen M."/>
            <person name="Xu Y."/>
            <person name="Jin H."/>
            <person name="Xiao X."/>
            <person name="Hu G."/>
            <person name="Bao F."/>
            <person name="Hu Y."/>
            <person name="Wan P."/>
            <person name="Li L."/>
            <person name="Deng X."/>
            <person name="Kuang T."/>
            <person name="Xiang C."/>
            <person name="Zhu J.K."/>
            <person name="Oliver M.J."/>
            <person name="He Y."/>
        </authorList>
    </citation>
    <scope>NUCLEOTIDE SEQUENCE [LARGE SCALE GENOMIC DNA]</scope>
    <source>
        <strain evidence="3">cv. XS01</strain>
    </source>
</reference>
<name>A0A2Z7BIW7_9LAMI</name>
<evidence type="ECO:0000256" key="1">
    <source>
        <dbReference type="SAM" id="MobiDB-lite"/>
    </source>
</evidence>
<sequence>MQAHLAVPDDDMLFVITDGPIKIMRPNTAISISDGAPQWTENPRMEWTSEDNKKKENSDNVAQDILYKILDNNITGQPTVAQPVEENIAAKPPICQGRFCGLGYTAPEKSRESWPKKKVEQMRGKPKSGGKKQSQFSKASVKYKP</sequence>
<feature type="region of interest" description="Disordered" evidence="1">
    <location>
        <begin position="105"/>
        <end position="145"/>
    </location>
</feature>
<protein>
    <submittedName>
        <fullName evidence="2">Transcription factor DIVARICATA-like</fullName>
    </submittedName>
</protein>
<dbReference type="Proteomes" id="UP000250235">
    <property type="component" value="Unassembled WGS sequence"/>
</dbReference>
<gene>
    <name evidence="2" type="ORF">F511_20596</name>
</gene>